<dbReference type="PROSITE" id="PS00189">
    <property type="entry name" value="LIPOYL"/>
    <property type="match status" value="1"/>
</dbReference>
<dbReference type="InterPro" id="IPR023213">
    <property type="entry name" value="CAT-like_dom_sf"/>
</dbReference>
<comment type="similarity">
    <text evidence="2 6">Belongs to the 2-oxoacid dehydrogenase family.</text>
</comment>
<keyword evidence="3 6" id="KW-0808">Transferase</keyword>
<evidence type="ECO:0000256" key="6">
    <source>
        <dbReference type="RuleBase" id="RU003423"/>
    </source>
</evidence>
<reference evidence="10 11" key="1">
    <citation type="submission" date="2022-05" db="EMBL/GenBank/DDBJ databases">
        <title>Genome Sequencing of Bee-Associated Microbes.</title>
        <authorList>
            <person name="Dunlap C."/>
        </authorList>
    </citation>
    <scope>NUCLEOTIDE SEQUENCE [LARGE SCALE GENOMIC DNA]</scope>
    <source>
        <strain evidence="10 11">NRRL NRS-1438</strain>
    </source>
</reference>
<feature type="domain" description="Peripheral subunit-binding (PSBD)" evidence="9">
    <location>
        <begin position="119"/>
        <end position="156"/>
    </location>
</feature>
<evidence type="ECO:0000256" key="1">
    <source>
        <dbReference type="ARBA" id="ARBA00001938"/>
    </source>
</evidence>
<dbReference type="PROSITE" id="PS50968">
    <property type="entry name" value="BIOTINYL_LIPOYL"/>
    <property type="match status" value="1"/>
</dbReference>
<accession>A0ABT4DPG8</accession>
<dbReference type="Pfam" id="PF02817">
    <property type="entry name" value="E3_binding"/>
    <property type="match status" value="1"/>
</dbReference>
<sequence length="462" mass="49461">MSSGNVKEVTMPQLAESLVQATIGKWLKRPGESFDSYEPLCEVITDKVVAEIPATEAGVMNEIVAQEGDTVAVGAVICRVLPEGAAQTAPAPAAAGAAATAPAGMAAGGTTQGQDMRHRYSPAVQRLAQEHGVDLLTVNGTGQGGRITRKDVMAAIESHAVAAMTPQTSAPAAAAPSTYASAAGSSQPSPGVPANTGSMDANVQVRHSGLHLAETPRIPSIEVEGRDRAGHGETFIDVTPIRQSIARNMRQSVSEIPHAWTMIEVDVTNLVLLRSKIKDEFKRKEGINLTYLAFVLKAIVNAIKDYPIMNSLWAVDKIIVKRDINLSLAVGTEDSVLTPVIKQADQKNIAGLAREIEELARKTREGRLRLDDMQGGTFTVNNTGSFGSILSYPIINYPQAAILTFESIVKKPVVINDMIAVRSMANMCLSLDHRILDGVICGRFLQRVKENLEGYTLDTKVY</sequence>
<comment type="caution">
    <text evidence="10">The sequence shown here is derived from an EMBL/GenBank/DDBJ whole genome shotgun (WGS) entry which is preliminary data.</text>
</comment>
<evidence type="ECO:0000256" key="2">
    <source>
        <dbReference type="ARBA" id="ARBA00007317"/>
    </source>
</evidence>
<evidence type="ECO:0000313" key="10">
    <source>
        <dbReference type="EMBL" id="MCY9519242.1"/>
    </source>
</evidence>
<dbReference type="CDD" id="cd06849">
    <property type="entry name" value="lipoyl_domain"/>
    <property type="match status" value="1"/>
</dbReference>
<dbReference type="SUPFAM" id="SSF47005">
    <property type="entry name" value="Peripheral subunit-binding domain of 2-oxo acid dehydrogenase complex"/>
    <property type="match status" value="1"/>
</dbReference>
<dbReference type="EMBL" id="JAMDLW010000006">
    <property type="protein sequence ID" value="MCY9519242.1"/>
    <property type="molecule type" value="Genomic_DNA"/>
</dbReference>
<organism evidence="10 11">
    <name type="scientific">Paenibacillus apiarius</name>
    <dbReference type="NCBI Taxonomy" id="46240"/>
    <lineage>
        <taxon>Bacteria</taxon>
        <taxon>Bacillati</taxon>
        <taxon>Bacillota</taxon>
        <taxon>Bacilli</taxon>
        <taxon>Bacillales</taxon>
        <taxon>Paenibacillaceae</taxon>
        <taxon>Paenibacillus</taxon>
    </lineage>
</organism>
<dbReference type="InterPro" id="IPR000089">
    <property type="entry name" value="Biotin_lipoyl"/>
</dbReference>
<feature type="domain" description="Lipoyl-binding" evidence="8">
    <location>
        <begin position="6"/>
        <end position="81"/>
    </location>
</feature>
<evidence type="ECO:0000259" key="9">
    <source>
        <dbReference type="PROSITE" id="PS51826"/>
    </source>
</evidence>
<dbReference type="InterPro" id="IPR050743">
    <property type="entry name" value="2-oxoacid_DH_E2_comp"/>
</dbReference>
<dbReference type="PANTHER" id="PTHR43178">
    <property type="entry name" value="DIHYDROLIPOAMIDE ACETYLTRANSFERASE COMPONENT OF PYRUVATE DEHYDROGENASE COMPLEX"/>
    <property type="match status" value="1"/>
</dbReference>
<dbReference type="Pfam" id="PF00198">
    <property type="entry name" value="2-oxoacid_dh"/>
    <property type="match status" value="1"/>
</dbReference>
<evidence type="ECO:0000256" key="5">
    <source>
        <dbReference type="ARBA" id="ARBA00023315"/>
    </source>
</evidence>
<feature type="compositionally biased region" description="Low complexity" evidence="7">
    <location>
        <begin position="180"/>
        <end position="194"/>
    </location>
</feature>
<dbReference type="Proteomes" id="UP001207626">
    <property type="component" value="Unassembled WGS sequence"/>
</dbReference>
<dbReference type="EC" id="2.3.1.-" evidence="6"/>
<dbReference type="Pfam" id="PF00364">
    <property type="entry name" value="Biotin_lipoyl"/>
    <property type="match status" value="1"/>
</dbReference>
<keyword evidence="4 6" id="KW-0450">Lipoyl</keyword>
<name>A0ABT4DPG8_9BACL</name>
<protein>
    <recommendedName>
        <fullName evidence="6">Dihydrolipoamide acetyltransferase component of pyruvate dehydrogenase complex</fullName>
        <ecNumber evidence="6">2.3.1.-</ecNumber>
    </recommendedName>
</protein>
<evidence type="ECO:0000313" key="11">
    <source>
        <dbReference type="Proteomes" id="UP001207626"/>
    </source>
</evidence>
<evidence type="ECO:0000256" key="3">
    <source>
        <dbReference type="ARBA" id="ARBA00022679"/>
    </source>
</evidence>
<proteinExistence type="inferred from homology"/>
<dbReference type="RefSeq" id="WP_087433196.1">
    <property type="nucleotide sequence ID" value="NZ_JAMDLV010000064.1"/>
</dbReference>
<dbReference type="InterPro" id="IPR036625">
    <property type="entry name" value="E3-bd_dom_sf"/>
</dbReference>
<evidence type="ECO:0000256" key="4">
    <source>
        <dbReference type="ARBA" id="ARBA00022823"/>
    </source>
</evidence>
<dbReference type="PROSITE" id="PS51826">
    <property type="entry name" value="PSBD"/>
    <property type="match status" value="1"/>
</dbReference>
<dbReference type="InterPro" id="IPR003016">
    <property type="entry name" value="2-oxoA_DH_lipoyl-BS"/>
</dbReference>
<dbReference type="SUPFAM" id="SSF52777">
    <property type="entry name" value="CoA-dependent acyltransferases"/>
    <property type="match status" value="1"/>
</dbReference>
<gene>
    <name evidence="10" type="ORF">M5X09_06030</name>
</gene>
<evidence type="ECO:0000256" key="7">
    <source>
        <dbReference type="SAM" id="MobiDB-lite"/>
    </source>
</evidence>
<comment type="cofactor">
    <cofactor evidence="1 6">
        <name>(R)-lipoate</name>
        <dbReference type="ChEBI" id="CHEBI:83088"/>
    </cofactor>
</comment>
<dbReference type="SUPFAM" id="SSF51230">
    <property type="entry name" value="Single hybrid motif"/>
    <property type="match status" value="1"/>
</dbReference>
<dbReference type="InterPro" id="IPR001078">
    <property type="entry name" value="2-oxoacid_DH_actylTfrase"/>
</dbReference>
<dbReference type="InterPro" id="IPR004167">
    <property type="entry name" value="PSBD"/>
</dbReference>
<dbReference type="PANTHER" id="PTHR43178:SF5">
    <property type="entry name" value="LIPOAMIDE ACYLTRANSFERASE COMPONENT OF BRANCHED-CHAIN ALPHA-KETO ACID DEHYDROGENASE COMPLEX, MITOCHONDRIAL"/>
    <property type="match status" value="1"/>
</dbReference>
<dbReference type="InterPro" id="IPR011053">
    <property type="entry name" value="Single_hybrid_motif"/>
</dbReference>
<dbReference type="Gene3D" id="4.10.320.10">
    <property type="entry name" value="E3-binding domain"/>
    <property type="match status" value="1"/>
</dbReference>
<keyword evidence="5 6" id="KW-0012">Acyltransferase</keyword>
<dbReference type="Gene3D" id="2.40.50.100">
    <property type="match status" value="1"/>
</dbReference>
<feature type="region of interest" description="Disordered" evidence="7">
    <location>
        <begin position="180"/>
        <end position="199"/>
    </location>
</feature>
<keyword evidence="11" id="KW-1185">Reference proteome</keyword>
<evidence type="ECO:0000259" key="8">
    <source>
        <dbReference type="PROSITE" id="PS50968"/>
    </source>
</evidence>
<dbReference type="Gene3D" id="3.30.559.10">
    <property type="entry name" value="Chloramphenicol acetyltransferase-like domain"/>
    <property type="match status" value="1"/>
</dbReference>